<reference evidence="9" key="1">
    <citation type="submission" date="2021-06" db="EMBL/GenBank/DDBJ databases">
        <authorList>
            <person name="Kallberg Y."/>
            <person name="Tangrot J."/>
            <person name="Rosling A."/>
        </authorList>
    </citation>
    <scope>NUCLEOTIDE SEQUENCE</scope>
    <source>
        <strain evidence="9">FL130A</strain>
    </source>
</reference>
<dbReference type="GO" id="GO:0004622">
    <property type="term" value="F:phosphatidylcholine lysophospholipase activity"/>
    <property type="evidence" value="ECO:0007669"/>
    <property type="project" value="UniProtKB-EC"/>
</dbReference>
<dbReference type="SUPFAM" id="SSF52151">
    <property type="entry name" value="FabD/lysophospholipase-like"/>
    <property type="match status" value="1"/>
</dbReference>
<comment type="caution">
    <text evidence="9">The sequence shown here is derived from an EMBL/GenBank/DDBJ whole genome shotgun (WGS) entry which is preliminary data.</text>
</comment>
<dbReference type="Pfam" id="PF01735">
    <property type="entry name" value="PLA2_B"/>
    <property type="match status" value="1"/>
</dbReference>
<dbReference type="GO" id="GO:0004623">
    <property type="term" value="F:phospholipase A2 activity"/>
    <property type="evidence" value="ECO:0007669"/>
    <property type="project" value="TreeGrafter"/>
</dbReference>
<evidence type="ECO:0000313" key="10">
    <source>
        <dbReference type="Proteomes" id="UP000789508"/>
    </source>
</evidence>
<dbReference type="SMART" id="SM00022">
    <property type="entry name" value="PLAc"/>
    <property type="match status" value="1"/>
</dbReference>
<evidence type="ECO:0000256" key="3">
    <source>
        <dbReference type="ARBA" id="ARBA00022963"/>
    </source>
</evidence>
<dbReference type="InterPro" id="IPR002642">
    <property type="entry name" value="LysoPLipase_cat_dom"/>
</dbReference>
<evidence type="ECO:0000256" key="6">
    <source>
        <dbReference type="RuleBase" id="RU362103"/>
    </source>
</evidence>
<keyword evidence="4 5" id="KW-0443">Lipid metabolism</keyword>
<dbReference type="PANTHER" id="PTHR10728">
    <property type="entry name" value="CYTOSOLIC PHOSPHOLIPASE A2"/>
    <property type="match status" value="1"/>
</dbReference>
<dbReference type="GO" id="GO:0046475">
    <property type="term" value="P:glycerophospholipid catabolic process"/>
    <property type="evidence" value="ECO:0007669"/>
    <property type="project" value="TreeGrafter"/>
</dbReference>
<dbReference type="EMBL" id="CAJVPS010000019">
    <property type="protein sequence ID" value="CAG8441441.1"/>
    <property type="molecule type" value="Genomic_DNA"/>
</dbReference>
<organism evidence="9 10">
    <name type="scientific">Ambispora leptoticha</name>
    <dbReference type="NCBI Taxonomy" id="144679"/>
    <lineage>
        <taxon>Eukaryota</taxon>
        <taxon>Fungi</taxon>
        <taxon>Fungi incertae sedis</taxon>
        <taxon>Mucoromycota</taxon>
        <taxon>Glomeromycotina</taxon>
        <taxon>Glomeromycetes</taxon>
        <taxon>Archaeosporales</taxon>
        <taxon>Ambisporaceae</taxon>
        <taxon>Ambispora</taxon>
    </lineage>
</organism>
<dbReference type="EC" id="3.1.1.5" evidence="6"/>
<dbReference type="Gene3D" id="3.40.1090.10">
    <property type="entry name" value="Cytosolic phospholipase A2 catalytic domain"/>
    <property type="match status" value="1"/>
</dbReference>
<comment type="similarity">
    <text evidence="1 6">Belongs to the lysophospholipase family.</text>
</comment>
<dbReference type="PROSITE" id="PS51210">
    <property type="entry name" value="PLA2C"/>
    <property type="match status" value="1"/>
</dbReference>
<protein>
    <recommendedName>
        <fullName evidence="6">Lysophospholipase</fullName>
        <ecNumber evidence="6">3.1.1.5</ecNumber>
    </recommendedName>
</protein>
<gene>
    <name evidence="9" type="ORF">ALEPTO_LOCUS344</name>
</gene>
<evidence type="ECO:0000313" key="9">
    <source>
        <dbReference type="EMBL" id="CAG8441441.1"/>
    </source>
</evidence>
<comment type="catalytic activity">
    <reaction evidence="6">
        <text>a 1-acyl-sn-glycero-3-phosphocholine + H2O = sn-glycerol 3-phosphocholine + a fatty acid + H(+)</text>
        <dbReference type="Rhea" id="RHEA:15177"/>
        <dbReference type="ChEBI" id="CHEBI:15377"/>
        <dbReference type="ChEBI" id="CHEBI:15378"/>
        <dbReference type="ChEBI" id="CHEBI:16870"/>
        <dbReference type="ChEBI" id="CHEBI:28868"/>
        <dbReference type="ChEBI" id="CHEBI:58168"/>
        <dbReference type="EC" id="3.1.1.5"/>
    </reaction>
</comment>
<evidence type="ECO:0000256" key="2">
    <source>
        <dbReference type="ARBA" id="ARBA00022801"/>
    </source>
</evidence>
<keyword evidence="3 5" id="KW-0442">Lipid degradation</keyword>
<dbReference type="InterPro" id="IPR016035">
    <property type="entry name" value="Acyl_Trfase/lysoPLipase"/>
</dbReference>
<evidence type="ECO:0000256" key="4">
    <source>
        <dbReference type="ARBA" id="ARBA00023098"/>
    </source>
</evidence>
<proteinExistence type="inferred from homology"/>
<dbReference type="Proteomes" id="UP000789508">
    <property type="component" value="Unassembled WGS sequence"/>
</dbReference>
<evidence type="ECO:0000256" key="7">
    <source>
        <dbReference type="SAM" id="MobiDB-lite"/>
    </source>
</evidence>
<keyword evidence="10" id="KW-1185">Reference proteome</keyword>
<feature type="region of interest" description="Disordered" evidence="7">
    <location>
        <begin position="1"/>
        <end position="30"/>
    </location>
</feature>
<evidence type="ECO:0000256" key="1">
    <source>
        <dbReference type="ARBA" id="ARBA00008780"/>
    </source>
</evidence>
<evidence type="ECO:0000259" key="8">
    <source>
        <dbReference type="PROSITE" id="PS51210"/>
    </source>
</evidence>
<dbReference type="AlphaFoldDB" id="A0A9N8YQU3"/>
<dbReference type="GO" id="GO:0005829">
    <property type="term" value="C:cytosol"/>
    <property type="evidence" value="ECO:0007669"/>
    <property type="project" value="TreeGrafter"/>
</dbReference>
<keyword evidence="2 5" id="KW-0378">Hydrolase</keyword>
<feature type="domain" description="PLA2c" evidence="8">
    <location>
        <begin position="84"/>
        <end position="642"/>
    </location>
</feature>
<evidence type="ECO:0000256" key="5">
    <source>
        <dbReference type="PROSITE-ProRule" id="PRU00555"/>
    </source>
</evidence>
<name>A0A9N8YQU3_9GLOM</name>
<sequence length="642" mass="72655">MSGKDKDAIISEAEQALRPDASLTEPETENKNSFVGILQDTLKGLKSKLTNPTSHVERNQELLEDAYALKTKVENDMKDYEKNPEITKTAHVRLSKELADEEKVFIAARKARARQSFAKFIGVDVDEINEADIPIIAVSGSGGGMRANVDTMGYVRGMDKCGLWDSVTYFTGVSGACWALATYYTVAEGSVDATIEHFKEAYVIKPSSPKFFHLLFSLENGIDLSFGAIEEKRLCKLITNSTDMYGAVLGGYFFRKGNALDPRYFKLSQQARLLEDAANPLPIYTTIRHERPWKDRSEAVEGEPCDEEFQVLSLPDDKDHDKKKSWYQWIEFTPYEIGNDNINAWIPSWAFGRYFEKGVSTNNIPERNFALELGYMTCAQCAPIARYVHIADRELPNNWLGKELRSFSSKVGKILGDHGIDKFESHHPIHPAHEPNPFLLARDNPEHGIDTCQQLHILDSGMDNNHPWYVLTRPGREVDIIISVDGSKETMEKTFFDRMATQFSTRRGLLWTPVDPSEKISIPEKLTDDMRGQPELIEKTFAPAYAQIFDGKPINDAGKELLGDRELTLIYMPNLPHKKYPNFDPLHEKVVGTSNFVFQPEDIDNIVGVGEACWDDSLEKVRTVIKSVWEKKRNKRLSSGNL</sequence>
<accession>A0A9N8YQU3</accession>
<dbReference type="PANTHER" id="PTHR10728:SF40">
    <property type="entry name" value="PATATIN FAMILY PROTEIN"/>
    <property type="match status" value="1"/>
</dbReference>
<dbReference type="OrthoDB" id="6121437at2759"/>